<evidence type="ECO:0000313" key="3">
    <source>
        <dbReference type="Proteomes" id="UP000800094"/>
    </source>
</evidence>
<evidence type="ECO:0000313" key="2">
    <source>
        <dbReference type="EMBL" id="KAF2252553.1"/>
    </source>
</evidence>
<dbReference type="EMBL" id="ML987192">
    <property type="protein sequence ID" value="KAF2252553.1"/>
    <property type="molecule type" value="Genomic_DNA"/>
</dbReference>
<dbReference type="PANTHER" id="PTHR47843:SF2">
    <property type="entry name" value="BTB DOMAIN-CONTAINING PROTEIN"/>
    <property type="match status" value="1"/>
</dbReference>
<dbReference type="Gene3D" id="3.30.710.10">
    <property type="entry name" value="Potassium Channel Kv1.1, Chain A"/>
    <property type="match status" value="1"/>
</dbReference>
<dbReference type="Pfam" id="PF00651">
    <property type="entry name" value="BTB"/>
    <property type="match status" value="1"/>
</dbReference>
<evidence type="ECO:0000259" key="1">
    <source>
        <dbReference type="PROSITE" id="PS50097"/>
    </source>
</evidence>
<dbReference type="PANTHER" id="PTHR47843">
    <property type="entry name" value="BTB DOMAIN-CONTAINING PROTEIN-RELATED"/>
    <property type="match status" value="1"/>
</dbReference>
<organism evidence="2 3">
    <name type="scientific">Trematosphaeria pertusa</name>
    <dbReference type="NCBI Taxonomy" id="390896"/>
    <lineage>
        <taxon>Eukaryota</taxon>
        <taxon>Fungi</taxon>
        <taxon>Dikarya</taxon>
        <taxon>Ascomycota</taxon>
        <taxon>Pezizomycotina</taxon>
        <taxon>Dothideomycetes</taxon>
        <taxon>Pleosporomycetidae</taxon>
        <taxon>Pleosporales</taxon>
        <taxon>Massarineae</taxon>
        <taxon>Trematosphaeriaceae</taxon>
        <taxon>Trematosphaeria</taxon>
    </lineage>
</organism>
<dbReference type="CDD" id="cd18186">
    <property type="entry name" value="BTB_POZ_ZBTB_KLHL-like"/>
    <property type="match status" value="1"/>
</dbReference>
<dbReference type="RefSeq" id="XP_033687557.1">
    <property type="nucleotide sequence ID" value="XM_033834787.1"/>
</dbReference>
<sequence length="220" mass="25061">MDTSSRPPKPDPRLPETEAMDLEDCIVKLSIGPSSVTVLVHKNVLTKSSAFFQREAKRELTGMKDEQETIILPDEDPHIVKGYIHWLYSGKFPMPAVDKGAPHFRRLSYAYIFGDRRMDPKFKNAIIDAFVATAAEFCSYPSATTMAIVYEETPEGCPARQLLADFIAYRAKNTPDWNTEMGRYDKAMLVDIARAMIRVRPQVDFLPAQMLNQAYYEKEN</sequence>
<feature type="domain" description="BTB" evidence="1">
    <location>
        <begin position="25"/>
        <end position="96"/>
    </location>
</feature>
<dbReference type="InterPro" id="IPR011333">
    <property type="entry name" value="SKP1/BTB/POZ_sf"/>
</dbReference>
<proteinExistence type="predicted"/>
<dbReference type="PROSITE" id="PS50097">
    <property type="entry name" value="BTB"/>
    <property type="match status" value="1"/>
</dbReference>
<dbReference type="SUPFAM" id="SSF54695">
    <property type="entry name" value="POZ domain"/>
    <property type="match status" value="1"/>
</dbReference>
<protein>
    <recommendedName>
        <fullName evidence="1">BTB domain-containing protein</fullName>
    </recommendedName>
</protein>
<dbReference type="InterPro" id="IPR000210">
    <property type="entry name" value="BTB/POZ_dom"/>
</dbReference>
<dbReference type="GeneID" id="54588117"/>
<keyword evidence="3" id="KW-1185">Reference proteome</keyword>
<reference evidence="2" key="1">
    <citation type="journal article" date="2020" name="Stud. Mycol.">
        <title>101 Dothideomycetes genomes: a test case for predicting lifestyles and emergence of pathogens.</title>
        <authorList>
            <person name="Haridas S."/>
            <person name="Albert R."/>
            <person name="Binder M."/>
            <person name="Bloem J."/>
            <person name="Labutti K."/>
            <person name="Salamov A."/>
            <person name="Andreopoulos B."/>
            <person name="Baker S."/>
            <person name="Barry K."/>
            <person name="Bills G."/>
            <person name="Bluhm B."/>
            <person name="Cannon C."/>
            <person name="Castanera R."/>
            <person name="Culley D."/>
            <person name="Daum C."/>
            <person name="Ezra D."/>
            <person name="Gonzalez J."/>
            <person name="Henrissat B."/>
            <person name="Kuo A."/>
            <person name="Liang C."/>
            <person name="Lipzen A."/>
            <person name="Lutzoni F."/>
            <person name="Magnuson J."/>
            <person name="Mondo S."/>
            <person name="Nolan M."/>
            <person name="Ohm R."/>
            <person name="Pangilinan J."/>
            <person name="Park H.-J."/>
            <person name="Ramirez L."/>
            <person name="Alfaro M."/>
            <person name="Sun H."/>
            <person name="Tritt A."/>
            <person name="Yoshinaga Y."/>
            <person name="Zwiers L.-H."/>
            <person name="Turgeon B."/>
            <person name="Goodwin S."/>
            <person name="Spatafora J."/>
            <person name="Crous P."/>
            <person name="Grigoriev I."/>
        </authorList>
    </citation>
    <scope>NUCLEOTIDE SEQUENCE</scope>
    <source>
        <strain evidence="2">CBS 122368</strain>
    </source>
</reference>
<gene>
    <name evidence="2" type="ORF">BU26DRAFT_591005</name>
</gene>
<dbReference type="Proteomes" id="UP000800094">
    <property type="component" value="Unassembled WGS sequence"/>
</dbReference>
<accession>A0A6A6ISP0</accession>
<name>A0A6A6ISP0_9PLEO</name>
<dbReference type="AlphaFoldDB" id="A0A6A6ISP0"/>
<dbReference type="OrthoDB" id="1022638at2759"/>